<proteinExistence type="predicted"/>
<organism evidence="2">
    <name type="scientific">Leptotrichia rugosa</name>
    <dbReference type="NCBI Taxonomy" id="3239302"/>
    <lineage>
        <taxon>Bacteria</taxon>
        <taxon>Fusobacteriati</taxon>
        <taxon>Fusobacteriota</taxon>
        <taxon>Fusobacteriia</taxon>
        <taxon>Fusobacteriales</taxon>
        <taxon>Leptotrichiaceae</taxon>
        <taxon>Leptotrichia</taxon>
    </lineage>
</organism>
<dbReference type="AlphaFoldDB" id="A0AB39VJJ4"/>
<evidence type="ECO:0000313" key="2">
    <source>
        <dbReference type="EMBL" id="XDU67304.1"/>
    </source>
</evidence>
<sequence>MKIKYIIIFVMLLIVGNFLRLFIEDKNKPNIEISKEVNYKKEKAKESNDFTKKKKKFDVNSVEYADLLKLGFSKSKAENIIKFRDETGIILDIEEMKNVERFGKSGLEISKKYLFVDKEKIKNPKENYGREIMKYNINKCSEKELKRIGFTTKEIKKILLELDSGNIRSNLDLEKIIGNKRYLEMEDKVKFID</sequence>
<dbReference type="InterPro" id="IPR010994">
    <property type="entry name" value="RuvA_2-like"/>
</dbReference>
<dbReference type="Gene3D" id="1.10.150.310">
    <property type="entry name" value="Tex RuvX-like domain-like"/>
    <property type="match status" value="1"/>
</dbReference>
<dbReference type="EMBL" id="CP165644">
    <property type="protein sequence ID" value="XDU67304.1"/>
    <property type="molecule type" value="Genomic_DNA"/>
</dbReference>
<dbReference type="RefSeq" id="WP_369711530.1">
    <property type="nucleotide sequence ID" value="NZ_CP165644.1"/>
</dbReference>
<name>A0AB39VJJ4_9FUSO</name>
<dbReference type="KEGG" id="lrug:AB8B22_02505"/>
<evidence type="ECO:0000256" key="1">
    <source>
        <dbReference type="SAM" id="Phobius"/>
    </source>
</evidence>
<feature type="transmembrane region" description="Helical" evidence="1">
    <location>
        <begin position="6"/>
        <end position="23"/>
    </location>
</feature>
<dbReference type="Pfam" id="PF12836">
    <property type="entry name" value="HHH_3"/>
    <property type="match status" value="1"/>
</dbReference>
<accession>A0AB39VJJ4</accession>
<protein>
    <submittedName>
        <fullName evidence="2">Helix-hairpin-helix domain-containing protein</fullName>
    </submittedName>
</protein>
<dbReference type="SUPFAM" id="SSF47781">
    <property type="entry name" value="RuvA domain 2-like"/>
    <property type="match status" value="1"/>
</dbReference>
<reference evidence="2" key="1">
    <citation type="submission" date="2024-07" db="EMBL/GenBank/DDBJ databases">
        <authorList>
            <person name="Li X.-J."/>
            <person name="Wang X."/>
        </authorList>
    </citation>
    <scope>NUCLEOTIDE SEQUENCE</scope>
    <source>
        <strain evidence="2">HSP-334</strain>
    </source>
</reference>
<gene>
    <name evidence="2" type="ORF">AB8B22_02505</name>
</gene>
<keyword evidence="1" id="KW-0812">Transmembrane</keyword>
<keyword evidence="1" id="KW-0472">Membrane</keyword>
<keyword evidence="1" id="KW-1133">Transmembrane helix</keyword>